<dbReference type="Proteomes" id="UP000659061">
    <property type="component" value="Unassembled WGS sequence"/>
</dbReference>
<dbReference type="InterPro" id="IPR002880">
    <property type="entry name" value="Pyrv_Fd/Flavodoxin_OxRdtase_N"/>
</dbReference>
<dbReference type="EMBL" id="JACWMT010000001">
    <property type="protein sequence ID" value="MBD1269472.1"/>
    <property type="molecule type" value="Genomic_DNA"/>
</dbReference>
<evidence type="ECO:0000259" key="2">
    <source>
        <dbReference type="Pfam" id="PF01558"/>
    </source>
</evidence>
<dbReference type="InterPro" id="IPR051457">
    <property type="entry name" value="2-oxoacid:Fd_oxidoreductase"/>
</dbReference>
<keyword evidence="4" id="KW-0670">Pyruvate</keyword>
<comment type="caution">
    <text evidence="4">The sequence shown here is derived from an EMBL/GenBank/DDBJ whole genome shotgun (WGS) entry which is preliminary data.</text>
</comment>
<accession>A0A8I0FWZ5</accession>
<dbReference type="InterPro" id="IPR019752">
    <property type="entry name" value="Pyrv/ketoisovalerate_OxRed_cat"/>
</dbReference>
<dbReference type="Proteomes" id="UP000587211">
    <property type="component" value="Unassembled WGS sequence"/>
</dbReference>
<sequence>MKLSDRYTVEDGTVFMSGLQALVRLPLDVARFDRREGRRTAGLVSGYEGSPLAGYDLELSRQQQLLDAADVQFKPGLNEELAANIVQGSQLAGNATDRINDGIVGYWYGKAPGLDRASDALRHANLGGAHHEGGAVAIVGDDSIAKSSTVPSSSEIAIAELGMPVLVPADPAECLRLGLHAVAMSRFSGLWTGLKIATNVADGTASTTVSSDFAPVIPSRRIAGRDFTHTVSARFLQPTLAELERSLFTERIELARRYIVANDINRVEGAGHGAVVGIVAAGGTYYDVRQALAGLGLDDEDLEASGIRLLKLGAVHPLDPEQIKDFAIGLCEVIVVEEKRSFVESALKEILYGHLEAPSVSGKRTLTGLPLFRADADLTPEIIADVLRARLAEHVSLPEVEVELTTRPRRRARIQLPLLTANRTPYFCSGCPHNRSTKVPEGSLVGAGIGCSGMVSLMPEERVGDVIGMTQMGGEGATWIGMSPFVESGHLFQNMGDGTFHHSGSLAIRAAVASGANITYKLLYNSAVAMTGGQEAVGLMTVDEIVEELLAEGVAKVVITTEEPRRYRRRRLPKGVDVRHRDELMRTQEELSRTPGVTVLVNDQECATELRRKRKRKIVEAPPTRAFINQRVCEGCGDCGDKSNCLSVQPVSTELGRKTKIHQASCNIDLSCLDGDCPSFLTVTPGGAKAKREVPALSADTLPEPEPVVSADAFEMRITGIGGTGVVTVSQIVATAAQIDGRFVRGLDQTGLAQKGGAVVSDVKLSTTPVDRANKIASGQADLYLGCDVLVAAQDSYLGVAHEERTVAIVSTAEVPTGAMVTDTTVSFPEAESTVGRIQQVTRESESRFVDARAMTLDLFDDDQFANIFLLGVAHQAGALPVRAASIETALELNGVAVERNVQAFRRGRQFVADRAALLSDLTAEAPETSALAPVSDRVRSLVAQAGFAEGAADTELVTSRAADLESYQSLAYARRYVEVVGQVREREAATAPGSSELTLAVAQHLHKVMAYKDEYEVARLSIDPSLDAALEAEFGPGAKAQYRLHPPMLRALGMKRKIALGAWFKPAFRALYAMRRLRGTALDPFGMAKVRRAERQLREEYVELVGRISRDLPELGVERAAAIAALPDLVRGYEDIKLRNIELYRERLAEALAPAGPALTEVTA</sequence>
<evidence type="ECO:0000259" key="3">
    <source>
        <dbReference type="Pfam" id="PF20169"/>
    </source>
</evidence>
<dbReference type="CDD" id="cd07034">
    <property type="entry name" value="TPP_PYR_PFOR_IOR-alpha_like"/>
    <property type="match status" value="1"/>
</dbReference>
<dbReference type="PANTHER" id="PTHR48084:SF3">
    <property type="entry name" value="SUBUNIT OF PYRUVATE:FLAVODOXIN OXIDOREDUCTASE"/>
    <property type="match status" value="1"/>
</dbReference>
<dbReference type="NCBIfam" id="NF009589">
    <property type="entry name" value="PRK13030.1"/>
    <property type="match status" value="1"/>
</dbReference>
<evidence type="ECO:0000313" key="5">
    <source>
        <dbReference type="EMBL" id="NYI39874.1"/>
    </source>
</evidence>
<dbReference type="Gene3D" id="3.40.920.10">
    <property type="entry name" value="Pyruvate-ferredoxin oxidoreductase, PFOR, domain III"/>
    <property type="match status" value="1"/>
</dbReference>
<protein>
    <submittedName>
        <fullName evidence="4 5">Indolepyruvate ferredoxin oxidoreductase</fullName>
        <ecNumber evidence="5">1.2.7.8</ecNumber>
    </submittedName>
</protein>
<proteinExistence type="predicted"/>
<dbReference type="GO" id="GO:0000287">
    <property type="term" value="F:magnesium ion binding"/>
    <property type="evidence" value="ECO:0007669"/>
    <property type="project" value="UniProtKB-ARBA"/>
</dbReference>
<organism evidence="4 7">
    <name type="scientific">Aeromicrobium tamlense</name>
    <dbReference type="NCBI Taxonomy" id="375541"/>
    <lineage>
        <taxon>Bacteria</taxon>
        <taxon>Bacillati</taxon>
        <taxon>Actinomycetota</taxon>
        <taxon>Actinomycetes</taxon>
        <taxon>Propionibacteriales</taxon>
        <taxon>Nocardioidaceae</taxon>
        <taxon>Aeromicrobium</taxon>
    </lineage>
</organism>
<dbReference type="SUPFAM" id="SSF53323">
    <property type="entry name" value="Pyruvate-ferredoxin oxidoreductase, PFOR, domain III"/>
    <property type="match status" value="1"/>
</dbReference>
<evidence type="ECO:0000313" key="4">
    <source>
        <dbReference type="EMBL" id="MBD1269472.1"/>
    </source>
</evidence>
<keyword evidence="1 5" id="KW-0560">Oxidoreductase</keyword>
<reference evidence="4" key="2">
    <citation type="submission" date="2020-09" db="EMBL/GenBank/DDBJ databases">
        <title>Novel species in genus Aeromicrobium.</title>
        <authorList>
            <person name="Zhang G."/>
        </authorList>
    </citation>
    <scope>NUCLEOTIDE SEQUENCE</scope>
    <source>
        <strain evidence="4">SSW1-57</strain>
    </source>
</reference>
<keyword evidence="6" id="KW-1185">Reference proteome</keyword>
<dbReference type="InterPro" id="IPR029061">
    <property type="entry name" value="THDP-binding"/>
</dbReference>
<dbReference type="Pfam" id="PF01558">
    <property type="entry name" value="POR"/>
    <property type="match status" value="1"/>
</dbReference>
<dbReference type="SUPFAM" id="SSF52922">
    <property type="entry name" value="TK C-terminal domain-like"/>
    <property type="match status" value="1"/>
</dbReference>
<name>A0A8I0FWZ5_9ACTN</name>
<dbReference type="SUPFAM" id="SSF52518">
    <property type="entry name" value="Thiamin diphosphate-binding fold (THDP-binding)"/>
    <property type="match status" value="2"/>
</dbReference>
<dbReference type="InterPro" id="IPR002869">
    <property type="entry name" value="Pyrv_flavodox_OxRed_cen"/>
</dbReference>
<gene>
    <name evidence="5" type="ORF">BJ975_003249</name>
    <name evidence="4" type="ORF">IDH50_04440</name>
</gene>
<dbReference type="InterPro" id="IPR009014">
    <property type="entry name" value="Transketo_C/PFOR_II"/>
</dbReference>
<feature type="domain" description="DUF6537" evidence="3">
    <location>
        <begin position="956"/>
        <end position="1150"/>
    </location>
</feature>
<dbReference type="InterPro" id="IPR046667">
    <property type="entry name" value="DUF6537"/>
</dbReference>
<reference evidence="5 6" key="1">
    <citation type="submission" date="2020-07" db="EMBL/GenBank/DDBJ databases">
        <title>Sequencing the genomes of 1000 actinobacteria strains.</title>
        <authorList>
            <person name="Klenk H.-P."/>
        </authorList>
    </citation>
    <scope>NUCLEOTIDE SEQUENCE [LARGE SCALE GENOMIC DNA]</scope>
    <source>
        <strain evidence="5 6">DSM 19087</strain>
    </source>
</reference>
<evidence type="ECO:0000313" key="6">
    <source>
        <dbReference type="Proteomes" id="UP000587211"/>
    </source>
</evidence>
<dbReference type="EC" id="1.2.7.8" evidence="5"/>
<dbReference type="NCBIfam" id="NF009588">
    <property type="entry name" value="PRK13029.1"/>
    <property type="match status" value="1"/>
</dbReference>
<evidence type="ECO:0000313" key="7">
    <source>
        <dbReference type="Proteomes" id="UP000659061"/>
    </source>
</evidence>
<dbReference type="EMBL" id="JACBZN010000001">
    <property type="protein sequence ID" value="NYI39874.1"/>
    <property type="molecule type" value="Genomic_DNA"/>
</dbReference>
<evidence type="ECO:0000256" key="1">
    <source>
        <dbReference type="ARBA" id="ARBA00023002"/>
    </source>
</evidence>
<feature type="domain" description="Pyruvate/ketoisovalerate oxidoreductase catalytic" evidence="2">
    <location>
        <begin position="722"/>
        <end position="910"/>
    </location>
</feature>
<dbReference type="Gene3D" id="3.40.50.970">
    <property type="match status" value="1"/>
</dbReference>
<dbReference type="GO" id="GO:0043805">
    <property type="term" value="F:indolepyruvate ferredoxin oxidoreductase activity"/>
    <property type="evidence" value="ECO:0007669"/>
    <property type="project" value="UniProtKB-EC"/>
</dbReference>
<dbReference type="PANTHER" id="PTHR48084">
    <property type="entry name" value="2-OXOGLUTARATE OXIDOREDUCTASE SUBUNIT KORB-RELATED"/>
    <property type="match status" value="1"/>
</dbReference>
<dbReference type="Pfam" id="PF20169">
    <property type="entry name" value="DUF6537"/>
    <property type="match status" value="1"/>
</dbReference>
<dbReference type="AlphaFoldDB" id="A0A8I0FWZ5"/>